<dbReference type="Proteomes" id="UP001153331">
    <property type="component" value="Unassembled WGS sequence"/>
</dbReference>
<organism evidence="1 2">
    <name type="scientific">Boeremia exigua</name>
    <dbReference type="NCBI Taxonomy" id="749465"/>
    <lineage>
        <taxon>Eukaryota</taxon>
        <taxon>Fungi</taxon>
        <taxon>Dikarya</taxon>
        <taxon>Ascomycota</taxon>
        <taxon>Pezizomycotina</taxon>
        <taxon>Dothideomycetes</taxon>
        <taxon>Pleosporomycetidae</taxon>
        <taxon>Pleosporales</taxon>
        <taxon>Pleosporineae</taxon>
        <taxon>Didymellaceae</taxon>
        <taxon>Boeremia</taxon>
    </lineage>
</organism>
<sequence length="463" mass="49926">MTLAVETSCDDTSVAIVEKGVHNGDTVARLHFHKKVTSNNTEFQGVHPLFTLKSHQENLASLIAEAIEHLPNHAGVRRLPNFVSVTRGPGMRSNLMCGLDTAKGLAVAWQKPLVGVHHMQGHALTPRLVTALNTYDAIPDQASLGGKPLADGTGALTPSFPILSVLASGGHTILIDSTSLTHHTILGSTDDIAVGECLDKVARVVLPAEELQDAKSTMYGALLEAFAFRPRTHGSKPPEPKRELSGLTAQTYLDQHGSIHDWYTPPANNEIAHERSKTSWGWSINQPLTKTGGGNKINTMGMSFSGLMTAVERLVRYPTDPHTGKISKQARAAESVSVEERRDMALGVMRAAFEHIASRVVLALQTSTRAVALGEKKPAVVMAGGVASNAFLRHVLASTLCMHGFGDVELFFPPPKYCTDNAAMIGWTGIEMFEAAHVDQLGIRAIRKWPLDELMTPVVDGKM</sequence>
<gene>
    <name evidence="1" type="ORF">OPT61_g8905</name>
</gene>
<protein>
    <submittedName>
        <fullName evidence="1">Uncharacterized protein</fullName>
    </submittedName>
</protein>
<dbReference type="EMBL" id="JAPHNI010000941">
    <property type="protein sequence ID" value="KAJ8107386.1"/>
    <property type="molecule type" value="Genomic_DNA"/>
</dbReference>
<comment type="caution">
    <text evidence="1">The sequence shown here is derived from an EMBL/GenBank/DDBJ whole genome shotgun (WGS) entry which is preliminary data.</text>
</comment>
<name>A0ACC2HY04_9PLEO</name>
<evidence type="ECO:0000313" key="1">
    <source>
        <dbReference type="EMBL" id="KAJ8107386.1"/>
    </source>
</evidence>
<evidence type="ECO:0000313" key="2">
    <source>
        <dbReference type="Proteomes" id="UP001153331"/>
    </source>
</evidence>
<reference evidence="1" key="1">
    <citation type="submission" date="2022-11" db="EMBL/GenBank/DDBJ databases">
        <title>Genome Sequence of Boeremia exigua.</title>
        <authorList>
            <person name="Buettner E."/>
        </authorList>
    </citation>
    <scope>NUCLEOTIDE SEQUENCE</scope>
    <source>
        <strain evidence="1">CU02</strain>
    </source>
</reference>
<accession>A0ACC2HY04</accession>
<proteinExistence type="predicted"/>
<keyword evidence="2" id="KW-1185">Reference proteome</keyword>